<dbReference type="GO" id="GO:0003712">
    <property type="term" value="F:transcription coregulator activity"/>
    <property type="evidence" value="ECO:0007669"/>
    <property type="project" value="UniProtKB-UniRule"/>
</dbReference>
<protein>
    <recommendedName>
        <fullName evidence="3 9">Mediator of RNA polymerase II transcription subunit 14</fullName>
    </recommendedName>
    <alternativeName>
        <fullName evidence="8 9">Mediator complex subunit 14</fullName>
    </alternativeName>
</protein>
<feature type="region of interest" description="Disordered" evidence="10">
    <location>
        <begin position="25"/>
        <end position="63"/>
    </location>
</feature>
<dbReference type="OrthoDB" id="205099at2759"/>
<dbReference type="Proteomes" id="UP000799640">
    <property type="component" value="Unassembled WGS sequence"/>
</dbReference>
<evidence type="ECO:0000256" key="4">
    <source>
        <dbReference type="ARBA" id="ARBA00023015"/>
    </source>
</evidence>
<dbReference type="EMBL" id="ML996696">
    <property type="protein sequence ID" value="KAF2400110.1"/>
    <property type="molecule type" value="Genomic_DNA"/>
</dbReference>
<evidence type="ECO:0000256" key="5">
    <source>
        <dbReference type="ARBA" id="ARBA00023159"/>
    </source>
</evidence>
<evidence type="ECO:0000256" key="2">
    <source>
        <dbReference type="ARBA" id="ARBA00007813"/>
    </source>
</evidence>
<evidence type="ECO:0000256" key="3">
    <source>
        <dbReference type="ARBA" id="ARBA00019619"/>
    </source>
</evidence>
<keyword evidence="13" id="KW-1185">Reference proteome</keyword>
<dbReference type="AlphaFoldDB" id="A0A6G1HVR2"/>
<evidence type="ECO:0000313" key="12">
    <source>
        <dbReference type="EMBL" id="KAF2400110.1"/>
    </source>
</evidence>
<evidence type="ECO:0000256" key="7">
    <source>
        <dbReference type="ARBA" id="ARBA00023242"/>
    </source>
</evidence>
<evidence type="ECO:0000256" key="1">
    <source>
        <dbReference type="ARBA" id="ARBA00004123"/>
    </source>
</evidence>
<dbReference type="InterPro" id="IPR013947">
    <property type="entry name" value="Mediator_Med14"/>
</dbReference>
<name>A0A6G1HVR2_9PEZI</name>
<comment type="subunit">
    <text evidence="9">Component of the Mediator complex.</text>
</comment>
<sequence length="1004" mass="110732">MPGRLIMEQNGADGAGGVLNGKHHAPDLKGIYTNGDTKYDGSNDSRYYPTPNGGGSGPHSAALLEPPPEIPHITENYQHLGKLIARVAQECFNDLHDVIEKLSEIPLQPMANGVGHGAVNGVGNASHTNVLKKTMLMDFANRQREKFIKLLVLSQWSQQAKDISQLIDLNAWCATQLQHFNECMDRLGQLKIDLHTFKLPGPDIKTALEVLSTGTASWMPSLNYTPPPPLTPQKMLKTLKELNVLLHLRLNLYEDLPICLRTAYTIASGRATFSLPGEFELDVSIFDESPDAQFFFIDLRFLFSPAPELSDGPLREVIEGRVNGILATKGLHGACDFLHDFALTHKVAELRSQAQALAEREYAGAISVHDVHRELVVQYWTNSPRGLSWIEIGVSSGKSSDPRRRAEQEKEKEITSHVHIRWTRDGQETPHKVPVDLVDLDMERIIKSFCSAHSHTLLDEMNQSIGGHVGEKSAITGALKSSEYEPQDNQLRLQFGSYPPVAVFLEPFTGRIAMSPGSSVVARLVKDLNANKTNWKEAHLRLPRALCFLAQQGLERQAERVGWKTVRNLGLTPEKSKNAFGDYYTCFFRFPDTPDANWLIGDTVSPQGVEWRAVKLANRDGVLSPETYHPLPLSGMFQDFDPSRPADQDALQTVKLCSARWILYHQLTQDLHQSGVKCALRFMPVCEPVPGNPTPPDTIPVIAFGASTLLGSPTKPPSPSIADMLMLTFAGQDMEVGSIKVAVRGALPSPDKLGALLEIHDSALALDPKGAFQITLRTPFGTSPLAPLVQHIQSLLRLRLLVDVLKQHDLEPTSLSLTHLTFTYSTSLTATLHLPPSGPISLSLPPSNPHSRIRHLLSCYLNEPDGGPRFARALLVSLPLVRALDKISTRRLAPEIHVRSIDVYRIIYPALAFGVSIQARRSRDDVSWVIAESPGARGERGAFGRALEGHFRDVGEGWRGVDSVVLATERGVERAVVDLDRLVSRFSGDEVKGEEVGREVITLD</sequence>
<reference evidence="12" key="1">
    <citation type="journal article" date="2020" name="Stud. Mycol.">
        <title>101 Dothideomycetes genomes: a test case for predicting lifestyles and emergence of pathogens.</title>
        <authorList>
            <person name="Haridas S."/>
            <person name="Albert R."/>
            <person name="Binder M."/>
            <person name="Bloem J."/>
            <person name="Labutti K."/>
            <person name="Salamov A."/>
            <person name="Andreopoulos B."/>
            <person name="Baker S."/>
            <person name="Barry K."/>
            <person name="Bills G."/>
            <person name="Bluhm B."/>
            <person name="Cannon C."/>
            <person name="Castanera R."/>
            <person name="Culley D."/>
            <person name="Daum C."/>
            <person name="Ezra D."/>
            <person name="Gonzalez J."/>
            <person name="Henrissat B."/>
            <person name="Kuo A."/>
            <person name="Liang C."/>
            <person name="Lipzen A."/>
            <person name="Lutzoni F."/>
            <person name="Magnuson J."/>
            <person name="Mondo S."/>
            <person name="Nolan M."/>
            <person name="Ohm R."/>
            <person name="Pangilinan J."/>
            <person name="Park H.-J."/>
            <person name="Ramirez L."/>
            <person name="Alfaro M."/>
            <person name="Sun H."/>
            <person name="Tritt A."/>
            <person name="Yoshinaga Y."/>
            <person name="Zwiers L.-H."/>
            <person name="Turgeon B."/>
            <person name="Goodwin S."/>
            <person name="Spatafora J."/>
            <person name="Crous P."/>
            <person name="Grigoriev I."/>
        </authorList>
    </citation>
    <scope>NUCLEOTIDE SEQUENCE</scope>
    <source>
        <strain evidence="12">CBS 262.69</strain>
    </source>
</reference>
<dbReference type="Pfam" id="PF26204">
    <property type="entry name" value="Med14_fung"/>
    <property type="match status" value="1"/>
</dbReference>
<feature type="domain" description="Mediator complex subunit MED14 N-terminal" evidence="11">
    <location>
        <begin position="79"/>
        <end position="286"/>
    </location>
</feature>
<evidence type="ECO:0000256" key="6">
    <source>
        <dbReference type="ARBA" id="ARBA00023163"/>
    </source>
</evidence>
<proteinExistence type="inferred from homology"/>
<evidence type="ECO:0000256" key="10">
    <source>
        <dbReference type="SAM" id="MobiDB-lite"/>
    </source>
</evidence>
<comment type="subcellular location">
    <subcellularLocation>
        <location evidence="1 9">Nucleus</location>
    </subcellularLocation>
</comment>
<keyword evidence="4 9" id="KW-0805">Transcription regulation</keyword>
<gene>
    <name evidence="12" type="ORF">EJ06DRAFT_47160</name>
</gene>
<keyword evidence="7 9" id="KW-0539">Nucleus</keyword>
<evidence type="ECO:0000256" key="9">
    <source>
        <dbReference type="RuleBase" id="RU365082"/>
    </source>
</evidence>
<organism evidence="12 13">
    <name type="scientific">Trichodelitschia bisporula</name>
    <dbReference type="NCBI Taxonomy" id="703511"/>
    <lineage>
        <taxon>Eukaryota</taxon>
        <taxon>Fungi</taxon>
        <taxon>Dikarya</taxon>
        <taxon>Ascomycota</taxon>
        <taxon>Pezizomycotina</taxon>
        <taxon>Dothideomycetes</taxon>
        <taxon>Dothideomycetes incertae sedis</taxon>
        <taxon>Phaeotrichales</taxon>
        <taxon>Phaeotrichaceae</taxon>
        <taxon>Trichodelitschia</taxon>
    </lineage>
</organism>
<dbReference type="GO" id="GO:0006357">
    <property type="term" value="P:regulation of transcription by RNA polymerase II"/>
    <property type="evidence" value="ECO:0007669"/>
    <property type="project" value="InterPro"/>
</dbReference>
<comment type="similarity">
    <text evidence="2 9">Belongs to the Mediator complex subunit 14 family.</text>
</comment>
<evidence type="ECO:0000313" key="13">
    <source>
        <dbReference type="Proteomes" id="UP000799640"/>
    </source>
</evidence>
<dbReference type="PANTHER" id="PTHR12809:SF2">
    <property type="entry name" value="MEDIATOR OF RNA POLYMERASE II TRANSCRIPTION SUBUNIT 14"/>
    <property type="match status" value="1"/>
</dbReference>
<dbReference type="GO" id="GO:0016592">
    <property type="term" value="C:mediator complex"/>
    <property type="evidence" value="ECO:0007669"/>
    <property type="project" value="UniProtKB-UniRule"/>
</dbReference>
<evidence type="ECO:0000259" key="11">
    <source>
        <dbReference type="Pfam" id="PF08638"/>
    </source>
</evidence>
<comment type="function">
    <text evidence="9">Component of the Mediator complex, a coactivator involved in the regulated transcription of nearly all RNA polymerase II-dependent genes. Mediator functions as a bridge to convey information from gene-specific regulatory proteins to the basal RNA polymerase II transcription machinery. Mediator is recruited to promoters by direct interactions with regulatory proteins and serves as a scaffold for the assembly of a functional preinitiation complex with RNA polymerase II and the general transcription factors.</text>
</comment>
<dbReference type="Pfam" id="PF08638">
    <property type="entry name" value="Med14"/>
    <property type="match status" value="1"/>
</dbReference>
<dbReference type="PANTHER" id="PTHR12809">
    <property type="entry name" value="MEDIATOR COMPLEX SUBUNIT"/>
    <property type="match status" value="1"/>
</dbReference>
<accession>A0A6G1HVR2</accession>
<evidence type="ECO:0000256" key="8">
    <source>
        <dbReference type="ARBA" id="ARBA00032007"/>
    </source>
</evidence>
<keyword evidence="5 9" id="KW-0010">Activator</keyword>
<feature type="region of interest" description="Disordered" evidence="10">
    <location>
        <begin position="1"/>
        <end position="20"/>
    </location>
</feature>
<keyword evidence="6 9" id="KW-0804">Transcription</keyword>
<dbReference type="GO" id="GO:0070847">
    <property type="term" value="C:core mediator complex"/>
    <property type="evidence" value="ECO:0007669"/>
    <property type="project" value="TreeGrafter"/>
</dbReference>
<dbReference type="InterPro" id="IPR055122">
    <property type="entry name" value="Med14_N"/>
</dbReference>